<evidence type="ECO:0008006" key="13">
    <source>
        <dbReference type="Google" id="ProtNLM"/>
    </source>
</evidence>
<evidence type="ECO:0000313" key="12">
    <source>
        <dbReference type="Proteomes" id="UP000467841"/>
    </source>
</evidence>
<dbReference type="GO" id="GO:0008233">
    <property type="term" value="F:peptidase activity"/>
    <property type="evidence" value="ECO:0007669"/>
    <property type="project" value="UniProtKB-KW"/>
</dbReference>
<keyword evidence="12" id="KW-1185">Reference proteome</keyword>
<dbReference type="Gene3D" id="1.10.340.70">
    <property type="match status" value="1"/>
</dbReference>
<dbReference type="Gene3D" id="3.30.420.10">
    <property type="entry name" value="Ribonuclease H-like superfamily/Ribonuclease H"/>
    <property type="match status" value="1"/>
</dbReference>
<feature type="domain" description="Reverse transcriptase" evidence="9">
    <location>
        <begin position="1"/>
        <end position="162"/>
    </location>
</feature>
<keyword evidence="3" id="KW-0548">Nucleotidyltransferase</keyword>
<keyword evidence="1" id="KW-0645">Protease</keyword>
<gene>
    <name evidence="11" type="ORF">MERR_LOCUS21685</name>
</gene>
<keyword evidence="5" id="KW-0255">Endonuclease</keyword>
<evidence type="ECO:0000256" key="4">
    <source>
        <dbReference type="ARBA" id="ARBA00022722"/>
    </source>
</evidence>
<evidence type="ECO:0000256" key="6">
    <source>
        <dbReference type="ARBA" id="ARBA00022801"/>
    </source>
</evidence>
<dbReference type="InterPro" id="IPR043128">
    <property type="entry name" value="Rev_trsase/Diguanyl_cyclase"/>
</dbReference>
<evidence type="ECO:0000256" key="2">
    <source>
        <dbReference type="ARBA" id="ARBA00022679"/>
    </source>
</evidence>
<evidence type="ECO:0000256" key="3">
    <source>
        <dbReference type="ARBA" id="ARBA00022695"/>
    </source>
</evidence>
<evidence type="ECO:0000259" key="10">
    <source>
        <dbReference type="PROSITE" id="PS50994"/>
    </source>
</evidence>
<dbReference type="InterPro" id="IPR043502">
    <property type="entry name" value="DNA/RNA_pol_sf"/>
</dbReference>
<keyword evidence="7" id="KW-0695">RNA-directed DNA polymerase</keyword>
<feature type="domain" description="Integrase catalytic" evidence="10">
    <location>
        <begin position="380"/>
        <end position="489"/>
    </location>
</feature>
<dbReference type="Pfam" id="PF17919">
    <property type="entry name" value="RT_RNaseH_2"/>
    <property type="match status" value="1"/>
</dbReference>
<evidence type="ECO:0000259" key="9">
    <source>
        <dbReference type="PROSITE" id="PS50878"/>
    </source>
</evidence>
<keyword evidence="2" id="KW-0808">Transferase</keyword>
<keyword evidence="8" id="KW-0511">Multifunctional enzyme</keyword>
<dbReference type="Gene3D" id="3.10.10.10">
    <property type="entry name" value="HIV Type 1 Reverse Transcriptase, subunit A, domain 1"/>
    <property type="match status" value="1"/>
</dbReference>
<dbReference type="InterPro" id="IPR000477">
    <property type="entry name" value="RT_dom"/>
</dbReference>
<dbReference type="SUPFAM" id="SSF56672">
    <property type="entry name" value="DNA/RNA polymerases"/>
    <property type="match status" value="1"/>
</dbReference>
<dbReference type="PROSITE" id="PS50994">
    <property type="entry name" value="INTEGRASE"/>
    <property type="match status" value="1"/>
</dbReference>
<dbReference type="PANTHER" id="PTHR37984">
    <property type="entry name" value="PROTEIN CBG26694"/>
    <property type="match status" value="1"/>
</dbReference>
<evidence type="ECO:0000256" key="8">
    <source>
        <dbReference type="ARBA" id="ARBA00023268"/>
    </source>
</evidence>
<evidence type="ECO:0000313" key="11">
    <source>
        <dbReference type="EMBL" id="CAA7034450.1"/>
    </source>
</evidence>
<proteinExistence type="predicted"/>
<dbReference type="Gene3D" id="3.30.70.270">
    <property type="match status" value="2"/>
</dbReference>
<dbReference type="FunFam" id="3.10.10.10:FF:000007">
    <property type="entry name" value="Retrovirus-related Pol polyprotein from transposon 17.6-like Protein"/>
    <property type="match status" value="1"/>
</dbReference>
<dbReference type="InterPro" id="IPR036397">
    <property type="entry name" value="RNaseH_sf"/>
</dbReference>
<dbReference type="InterPro" id="IPR001584">
    <property type="entry name" value="Integrase_cat-core"/>
</dbReference>
<dbReference type="PANTHER" id="PTHR37984:SF5">
    <property type="entry name" value="PROTEIN NYNRIN-LIKE"/>
    <property type="match status" value="1"/>
</dbReference>
<dbReference type="CDD" id="cd01647">
    <property type="entry name" value="RT_LTR"/>
    <property type="match status" value="1"/>
</dbReference>
<dbReference type="Pfam" id="PF17921">
    <property type="entry name" value="Integrase_H2C2"/>
    <property type="match status" value="1"/>
</dbReference>
<dbReference type="SUPFAM" id="SSF53098">
    <property type="entry name" value="Ribonuclease H-like"/>
    <property type="match status" value="1"/>
</dbReference>
<keyword evidence="4" id="KW-0540">Nuclease</keyword>
<dbReference type="FunFam" id="3.30.70.270:FF:000020">
    <property type="entry name" value="Transposon Tf2-6 polyprotein-like Protein"/>
    <property type="match status" value="1"/>
</dbReference>
<dbReference type="FunFam" id="1.10.340.70:FF:000001">
    <property type="entry name" value="Retrovirus-related Pol polyprotein from transposon gypsy-like Protein"/>
    <property type="match status" value="1"/>
</dbReference>
<evidence type="ECO:0000256" key="7">
    <source>
        <dbReference type="ARBA" id="ARBA00022918"/>
    </source>
</evidence>
<dbReference type="EMBL" id="CACVBM020001147">
    <property type="protein sequence ID" value="CAA7034450.1"/>
    <property type="molecule type" value="Genomic_DNA"/>
</dbReference>
<dbReference type="Proteomes" id="UP000467841">
    <property type="component" value="Unassembled WGS sequence"/>
</dbReference>
<dbReference type="GO" id="GO:0015074">
    <property type="term" value="P:DNA integration"/>
    <property type="evidence" value="ECO:0007669"/>
    <property type="project" value="InterPro"/>
</dbReference>
<comment type="caution">
    <text evidence="11">The sequence shown here is derived from an EMBL/GenBank/DDBJ whole genome shotgun (WGS) entry which is preliminary data.</text>
</comment>
<dbReference type="GO" id="GO:0006508">
    <property type="term" value="P:proteolysis"/>
    <property type="evidence" value="ECO:0007669"/>
    <property type="project" value="UniProtKB-KW"/>
</dbReference>
<protein>
    <recommendedName>
        <fullName evidence="13">Integrase catalytic domain-containing protein</fullName>
    </recommendedName>
</protein>
<organism evidence="11 12">
    <name type="scientific">Microthlaspi erraticum</name>
    <dbReference type="NCBI Taxonomy" id="1685480"/>
    <lineage>
        <taxon>Eukaryota</taxon>
        <taxon>Viridiplantae</taxon>
        <taxon>Streptophyta</taxon>
        <taxon>Embryophyta</taxon>
        <taxon>Tracheophyta</taxon>
        <taxon>Spermatophyta</taxon>
        <taxon>Magnoliopsida</taxon>
        <taxon>eudicotyledons</taxon>
        <taxon>Gunneridae</taxon>
        <taxon>Pentapetalae</taxon>
        <taxon>rosids</taxon>
        <taxon>malvids</taxon>
        <taxon>Brassicales</taxon>
        <taxon>Brassicaceae</taxon>
        <taxon>Coluteocarpeae</taxon>
        <taxon>Microthlaspi</taxon>
    </lineage>
</organism>
<dbReference type="OrthoDB" id="2013610at2759"/>
<dbReference type="GO" id="GO:0004519">
    <property type="term" value="F:endonuclease activity"/>
    <property type="evidence" value="ECO:0007669"/>
    <property type="project" value="UniProtKB-KW"/>
</dbReference>
<reference evidence="11" key="1">
    <citation type="submission" date="2020-01" db="EMBL/GenBank/DDBJ databases">
        <authorList>
            <person name="Mishra B."/>
        </authorList>
    </citation>
    <scope>NUCLEOTIDE SEQUENCE [LARGE SCALE GENOMIC DNA]</scope>
</reference>
<dbReference type="InterPro" id="IPR041577">
    <property type="entry name" value="RT_RNaseH_2"/>
</dbReference>
<dbReference type="PROSITE" id="PS50878">
    <property type="entry name" value="RT_POL"/>
    <property type="match status" value="1"/>
</dbReference>
<dbReference type="Pfam" id="PF00078">
    <property type="entry name" value="RVT_1"/>
    <property type="match status" value="1"/>
</dbReference>
<keyword evidence="6" id="KW-0378">Hydrolase</keyword>
<evidence type="ECO:0000256" key="5">
    <source>
        <dbReference type="ARBA" id="ARBA00022759"/>
    </source>
</evidence>
<dbReference type="InterPro" id="IPR050951">
    <property type="entry name" value="Retrovirus_Pol_polyprotein"/>
</dbReference>
<name>A0A6D2JBQ4_9BRAS</name>
<dbReference type="GO" id="GO:0003964">
    <property type="term" value="F:RNA-directed DNA polymerase activity"/>
    <property type="evidence" value="ECO:0007669"/>
    <property type="project" value="UniProtKB-KW"/>
</dbReference>
<dbReference type="InterPro" id="IPR012337">
    <property type="entry name" value="RNaseH-like_sf"/>
</dbReference>
<dbReference type="InterPro" id="IPR041588">
    <property type="entry name" value="Integrase_H2C2"/>
</dbReference>
<dbReference type="AlphaFoldDB" id="A0A6D2JBQ4"/>
<sequence length="489" mass="55029">MDELGGSSIYSKIDLRAGYHQVRMEPEDIHKTAFKTHSDHYEYMVMPFGLTNAPTTFQGLMNATFKEFLRKFVLIFFDDILIYSNSVLDHANHLACVFKIMTERKLFAKHSKCAFATRRVEYLGHFIEERGISTDPSKIGAVERWPTPTSLKQLRGFLGLAGYYRRFFRNFGTIARPLTLLTKKDSFLWSEDANEAFCALKKALCTAPVLALPRFDRPFVVETDASGQGIGAYKEGKENLVADALSRVEGSEILHMALSVLDCDLLQQIQAGYVSDPWIQSVISDLQTNPTERKQFTWSRDILRRKSKIVVPAVDSVRTAILDWLHCSGIGGHSGRDATHQRVKGIFYWKGMSKDIQSFIRNCAVCQQCKYDTAASPGLIQPLPIPTSIWSDISMDFIDGLPLSCGKSVIFVVVDRLTKAAHFMALSHPYTAMSVAQTFLDNVFKLHGLPTSIVSDRDAVFLSEFWRELFTLQGVALNYSSAYHPQSDG</sequence>
<dbReference type="GO" id="GO:0003676">
    <property type="term" value="F:nucleic acid binding"/>
    <property type="evidence" value="ECO:0007669"/>
    <property type="project" value="InterPro"/>
</dbReference>
<accession>A0A6D2JBQ4</accession>
<evidence type="ECO:0000256" key="1">
    <source>
        <dbReference type="ARBA" id="ARBA00022670"/>
    </source>
</evidence>